<accession>A0ACC2TZT5</accession>
<reference evidence="1" key="1">
    <citation type="submission" date="2022-04" db="EMBL/GenBank/DDBJ databases">
        <title>Genome of the entomopathogenic fungus Entomophthora muscae.</title>
        <authorList>
            <person name="Elya C."/>
            <person name="Lovett B.R."/>
            <person name="Lee E."/>
            <person name="Macias A.M."/>
            <person name="Hajek A.E."/>
            <person name="De Bivort B.L."/>
            <person name="Kasson M.T."/>
            <person name="De Fine Licht H.H."/>
            <person name="Stajich J.E."/>
        </authorList>
    </citation>
    <scope>NUCLEOTIDE SEQUENCE</scope>
    <source>
        <strain evidence="1">Berkeley</strain>
    </source>
</reference>
<organism evidence="1 2">
    <name type="scientific">Entomophthora muscae</name>
    <dbReference type="NCBI Taxonomy" id="34485"/>
    <lineage>
        <taxon>Eukaryota</taxon>
        <taxon>Fungi</taxon>
        <taxon>Fungi incertae sedis</taxon>
        <taxon>Zoopagomycota</taxon>
        <taxon>Entomophthoromycotina</taxon>
        <taxon>Entomophthoromycetes</taxon>
        <taxon>Entomophthorales</taxon>
        <taxon>Entomophthoraceae</taxon>
        <taxon>Entomophthora</taxon>
    </lineage>
</organism>
<name>A0ACC2TZT5_9FUNG</name>
<dbReference type="EMBL" id="QTSX02001643">
    <property type="protein sequence ID" value="KAJ9079856.1"/>
    <property type="molecule type" value="Genomic_DNA"/>
</dbReference>
<protein>
    <submittedName>
        <fullName evidence="1">Uncharacterized protein</fullName>
    </submittedName>
</protein>
<keyword evidence="2" id="KW-1185">Reference proteome</keyword>
<gene>
    <name evidence="1" type="ORF">DSO57_1031251</name>
</gene>
<evidence type="ECO:0000313" key="2">
    <source>
        <dbReference type="Proteomes" id="UP001165960"/>
    </source>
</evidence>
<sequence>MKFIQVLASAALAAANDFTKPDPSVSMPPMNVLVSMTFGSRSHIKNVFEIGKMLQARGHSVGYMTIEPYMRFADGHNFTRHRVGPVDIEVDDHRGTPESSLKMVNPLVDTLEALTENMPHIYRTTFDDILKTIDETQPDVMICDFFSFPCIDAAYKRHIPLITGFQTLDGPILPPPYITGSLSYFPTTIDALSFPMRFYSSIIHPLSIAPGFLNLNHKLNIERARYGIKPTIVTNVGNWDDSLKLCNTFTGFEAARPIEPSMRLVGPIMSDEFAPLTAELQSFLNTKQRVLYIAFGSGVILSQNDVQLLFQSVTQLIDRNRADGVVWALGKTPAPPSTPRVSPSKLKTAKPFTPKIFSTTYIPTSNLSTGLLKLPFSPTALYAYFYRTEAWSPSLKLHTREPPS</sequence>
<evidence type="ECO:0000313" key="1">
    <source>
        <dbReference type="EMBL" id="KAJ9079856.1"/>
    </source>
</evidence>
<dbReference type="Proteomes" id="UP001165960">
    <property type="component" value="Unassembled WGS sequence"/>
</dbReference>
<comment type="caution">
    <text evidence="1">The sequence shown here is derived from an EMBL/GenBank/DDBJ whole genome shotgun (WGS) entry which is preliminary data.</text>
</comment>
<proteinExistence type="predicted"/>